<dbReference type="Pfam" id="PF04213">
    <property type="entry name" value="HtaA"/>
    <property type="match status" value="1"/>
</dbReference>
<gene>
    <name evidence="2" type="ORF">GCM10023081_01120</name>
</gene>
<evidence type="ECO:0000259" key="1">
    <source>
        <dbReference type="Pfam" id="PF04213"/>
    </source>
</evidence>
<evidence type="ECO:0000313" key="3">
    <source>
        <dbReference type="Proteomes" id="UP001500752"/>
    </source>
</evidence>
<organism evidence="2 3">
    <name type="scientific">Arthrobacter ginkgonis</name>
    <dbReference type="NCBI Taxonomy" id="1630594"/>
    <lineage>
        <taxon>Bacteria</taxon>
        <taxon>Bacillati</taxon>
        <taxon>Actinomycetota</taxon>
        <taxon>Actinomycetes</taxon>
        <taxon>Micrococcales</taxon>
        <taxon>Micrococcaceae</taxon>
        <taxon>Arthrobacter</taxon>
    </lineage>
</organism>
<comment type="caution">
    <text evidence="2">The sequence shown here is derived from an EMBL/GenBank/DDBJ whole genome shotgun (WGS) entry which is preliminary data.</text>
</comment>
<feature type="domain" description="Htaa" evidence="1">
    <location>
        <begin position="27"/>
        <end position="172"/>
    </location>
</feature>
<name>A0ABP7BPS2_9MICC</name>
<dbReference type="EMBL" id="BAABEO010000001">
    <property type="protein sequence ID" value="GAA3666110.1"/>
    <property type="molecule type" value="Genomic_DNA"/>
</dbReference>
<dbReference type="RefSeq" id="WP_345147676.1">
    <property type="nucleotide sequence ID" value="NZ_BAABEO010000001.1"/>
</dbReference>
<dbReference type="Proteomes" id="UP001500752">
    <property type="component" value="Unassembled WGS sequence"/>
</dbReference>
<keyword evidence="3" id="KW-1185">Reference proteome</keyword>
<protein>
    <recommendedName>
        <fullName evidence="1">Htaa domain-containing protein</fullName>
    </recommendedName>
</protein>
<evidence type="ECO:0000313" key="2">
    <source>
        <dbReference type="EMBL" id="GAA3666110.1"/>
    </source>
</evidence>
<proteinExistence type="predicted"/>
<dbReference type="InterPro" id="IPR007331">
    <property type="entry name" value="Htaa"/>
</dbReference>
<reference evidence="3" key="1">
    <citation type="journal article" date="2019" name="Int. J. Syst. Evol. Microbiol.">
        <title>The Global Catalogue of Microorganisms (GCM) 10K type strain sequencing project: providing services to taxonomists for standard genome sequencing and annotation.</title>
        <authorList>
            <consortium name="The Broad Institute Genomics Platform"/>
            <consortium name="The Broad Institute Genome Sequencing Center for Infectious Disease"/>
            <person name="Wu L."/>
            <person name="Ma J."/>
        </authorList>
    </citation>
    <scope>NUCLEOTIDE SEQUENCE [LARGE SCALE GENOMIC DNA]</scope>
    <source>
        <strain evidence="3">JCM 30742</strain>
    </source>
</reference>
<accession>A0ABP7BPS2</accession>
<sequence length="188" mass="19435">MFDKISDDRNSWYVETDLIPGDVPSGLYWRVKGSFVAYLTSMADGTCAISDGADVDATGLFRFPAAAAANPGPDAWTLRFGGTVRFSGHFGALAITVDRPAVELTPAGGSLSAATGKPDDRRIQLATLRPAAPARIGETLLWPPLVPILTGEGSELFGGAYPPGLELDPLTIAVGAASVEAASMKAAG</sequence>